<gene>
    <name evidence="1" type="ORF">GPM918_LOCUS21158</name>
    <name evidence="2" type="ORF">SRO942_LOCUS21154</name>
</gene>
<dbReference type="EMBL" id="CAJOBC010006879">
    <property type="protein sequence ID" value="CAF3914076.1"/>
    <property type="molecule type" value="Genomic_DNA"/>
</dbReference>
<proteinExistence type="predicted"/>
<protein>
    <submittedName>
        <fullName evidence="1">Uncharacterized protein</fullName>
    </submittedName>
</protein>
<dbReference type="Proteomes" id="UP000681722">
    <property type="component" value="Unassembled WGS sequence"/>
</dbReference>
<keyword evidence="3" id="KW-1185">Reference proteome</keyword>
<comment type="caution">
    <text evidence="1">The sequence shown here is derived from an EMBL/GenBank/DDBJ whole genome shotgun (WGS) entry which is preliminary data.</text>
</comment>
<dbReference type="EMBL" id="CAJNOQ010006880">
    <property type="protein sequence ID" value="CAF1150540.1"/>
    <property type="molecule type" value="Genomic_DNA"/>
</dbReference>
<evidence type="ECO:0000313" key="1">
    <source>
        <dbReference type="EMBL" id="CAF1150540.1"/>
    </source>
</evidence>
<evidence type="ECO:0000313" key="3">
    <source>
        <dbReference type="Proteomes" id="UP000663829"/>
    </source>
</evidence>
<reference evidence="1" key="1">
    <citation type="submission" date="2021-02" db="EMBL/GenBank/DDBJ databases">
        <authorList>
            <person name="Nowell W R."/>
        </authorList>
    </citation>
    <scope>NUCLEOTIDE SEQUENCE</scope>
</reference>
<accession>A0A814SQG5</accession>
<dbReference type="AlphaFoldDB" id="A0A814SQG5"/>
<evidence type="ECO:0000313" key="2">
    <source>
        <dbReference type="EMBL" id="CAF3914076.1"/>
    </source>
</evidence>
<name>A0A814SQG5_9BILA</name>
<organism evidence="1 3">
    <name type="scientific">Didymodactylos carnosus</name>
    <dbReference type="NCBI Taxonomy" id="1234261"/>
    <lineage>
        <taxon>Eukaryota</taxon>
        <taxon>Metazoa</taxon>
        <taxon>Spiralia</taxon>
        <taxon>Gnathifera</taxon>
        <taxon>Rotifera</taxon>
        <taxon>Eurotatoria</taxon>
        <taxon>Bdelloidea</taxon>
        <taxon>Philodinida</taxon>
        <taxon>Philodinidae</taxon>
        <taxon>Didymodactylos</taxon>
    </lineage>
</organism>
<sequence>MDEDENRYFSTYNRDLRPLHPYTNVTTGETNERFLELIRRGLISKSVVSSILQLLSDILPVPNNLPRIFNELLKSLQIDNHYTERIYCTGCFEIVDQQKRLLCVNENYVNYQKLKYDLLTVFDGDVKSLLSSVIKRNLSEIDYYSNQTSPIFDDDIIIGERYRKLKETHNNRPFISLIFHLDEFPLVKSTKFCLWTFSVSIVELRSSIRKRLKNIILLSADFGNGKLNVTIWLQHVVEELNKLKIPGISMESDNLNIYFFNVVYFALIGSFLAQ</sequence>
<dbReference type="Proteomes" id="UP000663829">
    <property type="component" value="Unassembled WGS sequence"/>
</dbReference>